<dbReference type="VEuPathDB" id="FungiDB:CH63R_07354"/>
<protein>
    <submittedName>
        <fullName evidence="1">Uncharacterized protein</fullName>
    </submittedName>
</protein>
<comment type="caution">
    <text evidence="1">The sequence shown here is derived from an EMBL/GenBank/DDBJ whole genome shotgun (WGS) entry which is preliminary data.</text>
</comment>
<evidence type="ECO:0000313" key="1">
    <source>
        <dbReference type="EMBL" id="OBR08589.1"/>
    </source>
</evidence>
<dbReference type="Proteomes" id="UP000092177">
    <property type="component" value="Chromosome 5"/>
</dbReference>
<keyword evidence="2" id="KW-1185">Reference proteome</keyword>
<accession>A0A1B7Y954</accession>
<sequence length="148" mass="16114">MGDIGTELNRLQIPRHAIRTTCFILFDFQAAARNGAKPGSAVRSGSPLLQILGCAALARFTFVDGPVSVTRSPEVRVDLVSALLAADRRHSRHMLSTAVCRVWFMAATPSPPLFPCLLFHPLGGISVAHGRGREMSQPRPMTGQKRRL</sequence>
<dbReference type="RefSeq" id="XP_018157107.1">
    <property type="nucleotide sequence ID" value="XM_018302329.1"/>
</dbReference>
<dbReference type="KEGG" id="chig:CH63R_07354"/>
<proteinExistence type="predicted"/>
<name>A0A1B7Y954_COLHI</name>
<dbReference type="GeneID" id="28866436"/>
<dbReference type="EMBL" id="LTAN01000005">
    <property type="protein sequence ID" value="OBR08589.1"/>
    <property type="molecule type" value="Genomic_DNA"/>
</dbReference>
<reference evidence="2" key="1">
    <citation type="journal article" date="2017" name="BMC Genomics">
        <title>Gapless genome assembly of Colletotrichum higginsianum reveals chromosome structure and association of transposable elements with secondary metabolite gene clusters.</title>
        <authorList>
            <person name="Dallery J.-F."/>
            <person name="Lapalu N."/>
            <person name="Zampounis A."/>
            <person name="Pigne S."/>
            <person name="Luyten I."/>
            <person name="Amselem J."/>
            <person name="Wittenberg A.H.J."/>
            <person name="Zhou S."/>
            <person name="de Queiroz M.V."/>
            <person name="Robin G.P."/>
            <person name="Auger A."/>
            <person name="Hainaut M."/>
            <person name="Henrissat B."/>
            <person name="Kim K.-T."/>
            <person name="Lee Y.-H."/>
            <person name="Lespinet O."/>
            <person name="Schwartz D.C."/>
            <person name="Thon M.R."/>
            <person name="O'Connell R.J."/>
        </authorList>
    </citation>
    <scope>NUCLEOTIDE SEQUENCE [LARGE SCALE GENOMIC DNA]</scope>
    <source>
        <strain evidence="2">IMI 349063</strain>
    </source>
</reference>
<evidence type="ECO:0000313" key="2">
    <source>
        <dbReference type="Proteomes" id="UP000092177"/>
    </source>
</evidence>
<organism evidence="1 2">
    <name type="scientific">Colletotrichum higginsianum (strain IMI 349063)</name>
    <name type="common">Crucifer anthracnose fungus</name>
    <dbReference type="NCBI Taxonomy" id="759273"/>
    <lineage>
        <taxon>Eukaryota</taxon>
        <taxon>Fungi</taxon>
        <taxon>Dikarya</taxon>
        <taxon>Ascomycota</taxon>
        <taxon>Pezizomycotina</taxon>
        <taxon>Sordariomycetes</taxon>
        <taxon>Hypocreomycetidae</taxon>
        <taxon>Glomerellales</taxon>
        <taxon>Glomerellaceae</taxon>
        <taxon>Colletotrichum</taxon>
        <taxon>Colletotrichum destructivum species complex</taxon>
    </lineage>
</organism>
<dbReference type="AlphaFoldDB" id="A0A1B7Y954"/>
<gene>
    <name evidence="1" type="ORF">CH63R_07354</name>
</gene>